<evidence type="ECO:0000256" key="3">
    <source>
        <dbReference type="ARBA" id="ARBA00022475"/>
    </source>
</evidence>
<evidence type="ECO:0000256" key="1">
    <source>
        <dbReference type="ARBA" id="ARBA00004651"/>
    </source>
</evidence>
<dbReference type="AlphaFoldDB" id="A0A426DI10"/>
<dbReference type="InterPro" id="IPR048279">
    <property type="entry name" value="MdtK-like"/>
</dbReference>
<feature type="transmembrane region" description="Helical" evidence="7">
    <location>
        <begin position="414"/>
        <end position="439"/>
    </location>
</feature>
<evidence type="ECO:0000256" key="2">
    <source>
        <dbReference type="ARBA" id="ARBA00022448"/>
    </source>
</evidence>
<gene>
    <name evidence="8" type="ORF">EBB54_13955</name>
</gene>
<keyword evidence="2" id="KW-0813">Transport</keyword>
<evidence type="ECO:0000256" key="4">
    <source>
        <dbReference type="ARBA" id="ARBA00022692"/>
    </source>
</evidence>
<comment type="subcellular location">
    <subcellularLocation>
        <location evidence="1">Cell membrane</location>
        <topology evidence="1">Multi-pass membrane protein</topology>
    </subcellularLocation>
</comment>
<keyword evidence="6 7" id="KW-0472">Membrane</keyword>
<dbReference type="PANTHER" id="PTHR43549">
    <property type="entry name" value="MULTIDRUG RESISTANCE PROTEIN YPNP-RELATED"/>
    <property type="match status" value="1"/>
</dbReference>
<dbReference type="GO" id="GO:0015297">
    <property type="term" value="F:antiporter activity"/>
    <property type="evidence" value="ECO:0007669"/>
    <property type="project" value="InterPro"/>
</dbReference>
<dbReference type="RefSeq" id="WP_125130796.1">
    <property type="nucleotide sequence ID" value="NZ_RHJS01000002.1"/>
</dbReference>
<feature type="transmembrane region" description="Helical" evidence="7">
    <location>
        <begin position="318"/>
        <end position="336"/>
    </location>
</feature>
<dbReference type="InterPro" id="IPR002528">
    <property type="entry name" value="MATE_fam"/>
</dbReference>
<keyword evidence="4 7" id="KW-0812">Transmembrane</keyword>
<comment type="caution">
    <text evidence="8">The sequence shown here is derived from an EMBL/GenBank/DDBJ whole genome shotgun (WGS) entry which is preliminary data.</text>
</comment>
<dbReference type="PANTHER" id="PTHR43549:SF3">
    <property type="entry name" value="MULTIDRUG RESISTANCE PROTEIN YPNP-RELATED"/>
    <property type="match status" value="1"/>
</dbReference>
<dbReference type="GO" id="GO:0042910">
    <property type="term" value="F:xenobiotic transmembrane transporter activity"/>
    <property type="evidence" value="ECO:0007669"/>
    <property type="project" value="InterPro"/>
</dbReference>
<feature type="transmembrane region" description="Helical" evidence="7">
    <location>
        <begin position="168"/>
        <end position="189"/>
    </location>
</feature>
<evidence type="ECO:0000313" key="8">
    <source>
        <dbReference type="EMBL" id="RRK32341.1"/>
    </source>
</evidence>
<keyword evidence="9" id="KW-1185">Reference proteome</keyword>
<dbReference type="CDD" id="cd13138">
    <property type="entry name" value="MATE_yoeA_like"/>
    <property type="match status" value="1"/>
</dbReference>
<dbReference type="NCBIfam" id="TIGR00797">
    <property type="entry name" value="matE"/>
    <property type="match status" value="1"/>
</dbReference>
<dbReference type="InterPro" id="IPR052031">
    <property type="entry name" value="Membrane_Transporter-Flippase"/>
</dbReference>
<evidence type="ECO:0000256" key="5">
    <source>
        <dbReference type="ARBA" id="ARBA00022989"/>
    </source>
</evidence>
<organism evidence="8 9">
    <name type="scientific">Schaedlerella arabinosiphila</name>
    <dbReference type="NCBI Taxonomy" id="2044587"/>
    <lineage>
        <taxon>Bacteria</taxon>
        <taxon>Bacillati</taxon>
        <taxon>Bacillota</taxon>
        <taxon>Clostridia</taxon>
        <taxon>Lachnospirales</taxon>
        <taxon>Lachnospiraceae</taxon>
        <taxon>Schaedlerella</taxon>
    </lineage>
</organism>
<feature type="transmembrane region" description="Helical" evidence="7">
    <location>
        <begin position="95"/>
        <end position="116"/>
    </location>
</feature>
<proteinExistence type="predicted"/>
<dbReference type="Pfam" id="PF01554">
    <property type="entry name" value="MatE"/>
    <property type="match status" value="2"/>
</dbReference>
<feature type="transmembrane region" description="Helical" evidence="7">
    <location>
        <begin position="136"/>
        <end position="161"/>
    </location>
</feature>
<feature type="transmembrane region" description="Helical" evidence="7">
    <location>
        <begin position="195"/>
        <end position="216"/>
    </location>
</feature>
<evidence type="ECO:0000256" key="7">
    <source>
        <dbReference type="SAM" id="Phobius"/>
    </source>
</evidence>
<feature type="transmembrane region" description="Helical" evidence="7">
    <location>
        <begin position="60"/>
        <end position="83"/>
    </location>
</feature>
<feature type="transmembrane region" description="Helical" evidence="7">
    <location>
        <begin position="356"/>
        <end position="376"/>
    </location>
</feature>
<feature type="transmembrane region" description="Helical" evidence="7">
    <location>
        <begin position="388"/>
        <end position="408"/>
    </location>
</feature>
<reference evidence="8" key="1">
    <citation type="submission" date="2018-10" db="EMBL/GenBank/DDBJ databases">
        <title>Schaedlerella arabinophila gen. nov. sp. nov., isolated from the mouse intestinal tract and comparative analysis with the genome of the closely related altered Schaedler flora strain ASF502.</title>
        <authorList>
            <person name="Miyake S."/>
            <person name="Soh M."/>
            <person name="Seedorf H."/>
        </authorList>
    </citation>
    <scope>NUCLEOTIDE SEQUENCE [LARGE SCALE GENOMIC DNA]</scope>
    <source>
        <strain evidence="8">DSM 106076</strain>
    </source>
</reference>
<sequence length="476" mass="51041">MKTLQQDMTTGNPAKTILNFTFPIFIGNVFQQFYNMADTIIVGKFVGTKALAAVGSTGTIMFLIIGFVLGMTAGFTVLTAQKFGAGDMKAMRQTVGGAAILSGLVSVVLTILSMAFMKPLLRFMQTPSDIFADAYAYIMIICAGIFAQMLYNLLACVLRALGNSKIPLYFLILSAILNIGLDLLLIVGFNLGAAGAAYATVAAQGVSGVLCLLYIVKKVPLLRMEKEDFRPRASLLKMQLGVGFPMALQYSITAVGTMMVQTSLNLLGSTAVAAFTAASKIEQVVTQAYVALGTTMATYCAQNMGAGKVQRIRQGFKAATLISAVYSVAVGAWILTGGKYMTYLFLSENVTEVLGLVGTYLRCTGIFFIPLAVVNIYRNGIQGMGYGLLPMTAGIVELAARGITSWIASSQRSYAGVCFAGPAAWVSAGALLIGMYFYIMKHDMKRFAGVSQEETPKTERVEVKKRKKGRKLPACY</sequence>
<evidence type="ECO:0000313" key="9">
    <source>
        <dbReference type="Proteomes" id="UP000274920"/>
    </source>
</evidence>
<keyword evidence="5 7" id="KW-1133">Transmembrane helix</keyword>
<dbReference type="PIRSF" id="PIRSF006603">
    <property type="entry name" value="DinF"/>
    <property type="match status" value="1"/>
</dbReference>
<accession>A0A426DI10</accession>
<keyword evidence="3" id="KW-1003">Cell membrane</keyword>
<dbReference type="GO" id="GO:0005886">
    <property type="term" value="C:plasma membrane"/>
    <property type="evidence" value="ECO:0007669"/>
    <property type="project" value="UniProtKB-SubCell"/>
</dbReference>
<name>A0A426DI10_9FIRM</name>
<protein>
    <submittedName>
        <fullName evidence="8">MATE family efflux transporter</fullName>
    </submittedName>
</protein>
<dbReference type="EMBL" id="RHJS01000002">
    <property type="protein sequence ID" value="RRK32341.1"/>
    <property type="molecule type" value="Genomic_DNA"/>
</dbReference>
<evidence type="ECO:0000256" key="6">
    <source>
        <dbReference type="ARBA" id="ARBA00023136"/>
    </source>
</evidence>
<dbReference type="Proteomes" id="UP000274920">
    <property type="component" value="Unassembled WGS sequence"/>
</dbReference>